<evidence type="ECO:0000256" key="2">
    <source>
        <dbReference type="ARBA" id="ARBA00022649"/>
    </source>
</evidence>
<dbReference type="Proteomes" id="UP000276170">
    <property type="component" value="Unassembled WGS sequence"/>
</dbReference>
<dbReference type="AlphaFoldDB" id="A0A388T6F7"/>
<accession>A0A388T6F7</accession>
<keyword evidence="2" id="KW-1277">Toxin-antitoxin system</keyword>
<protein>
    <submittedName>
        <fullName evidence="3">Toxin Doc</fullName>
    </submittedName>
</protein>
<evidence type="ECO:0000256" key="1">
    <source>
        <dbReference type="ARBA" id="ARBA00006226"/>
    </source>
</evidence>
<dbReference type="InterPro" id="IPR007712">
    <property type="entry name" value="RelE/ParE_toxin"/>
</dbReference>
<reference evidence="3 4" key="1">
    <citation type="journal article" date="2019" name="ISME J.">
        <title>Genome analyses of uncultured TG2/ZB3 bacteria in 'Margulisbacteria' specifically attached to ectosymbiotic spirochetes of protists in the termite gut.</title>
        <authorList>
            <person name="Utami Y.D."/>
            <person name="Kuwahara H."/>
            <person name="Igai K."/>
            <person name="Murakami T."/>
            <person name="Sugaya K."/>
            <person name="Morikawa T."/>
            <person name="Nagura Y."/>
            <person name="Yuki M."/>
            <person name="Deevong P."/>
            <person name="Inoue T."/>
            <person name="Kihara K."/>
            <person name="Lo N."/>
            <person name="Yamada A."/>
            <person name="Ohkuma M."/>
            <person name="Hongoh Y."/>
        </authorList>
    </citation>
    <scope>NUCLEOTIDE SEQUENCE [LARGE SCALE GENOMIC DNA]</scope>
    <source>
        <strain evidence="3">HsPyr-01</strain>
    </source>
</reference>
<dbReference type="PANTHER" id="PTHR33755">
    <property type="entry name" value="TOXIN PARE1-RELATED"/>
    <property type="match status" value="1"/>
</dbReference>
<name>A0A388T6F7_9BACT</name>
<evidence type="ECO:0000313" key="4">
    <source>
        <dbReference type="Proteomes" id="UP000276170"/>
    </source>
</evidence>
<gene>
    <name evidence="3" type="ORF">HP1_012</name>
</gene>
<keyword evidence="4" id="KW-1185">Reference proteome</keyword>
<sequence>MAKRLVWSPSALECIDKIAEYIAIDSLFYAKAFVRNIFNLGNQILLFPEAGRIVPEVDDKVIREVIYGNYRVVYRIDKSIINILAVANSAQLLVIADLNN</sequence>
<dbReference type="Gene3D" id="3.30.2310.20">
    <property type="entry name" value="RelE-like"/>
    <property type="match status" value="1"/>
</dbReference>
<dbReference type="PANTHER" id="PTHR33755:SF5">
    <property type="entry name" value="TYPE II TOXIN-ANTITOXIN SYSTEM RELE_PARE FAMILY TOXIN"/>
    <property type="match status" value="1"/>
</dbReference>
<comment type="caution">
    <text evidence="3">The sequence shown here is derived from an EMBL/GenBank/DDBJ whole genome shotgun (WGS) entry which is preliminary data.</text>
</comment>
<dbReference type="InterPro" id="IPR035093">
    <property type="entry name" value="RelE/ParE_toxin_dom_sf"/>
</dbReference>
<comment type="similarity">
    <text evidence="1">Belongs to the RelE toxin family.</text>
</comment>
<dbReference type="EMBL" id="BGZM01000001">
    <property type="protein sequence ID" value="GBR72255.1"/>
    <property type="molecule type" value="Genomic_DNA"/>
</dbReference>
<dbReference type="InterPro" id="IPR051803">
    <property type="entry name" value="TA_system_RelE-like_toxin"/>
</dbReference>
<dbReference type="Pfam" id="PF05016">
    <property type="entry name" value="ParE_toxin"/>
    <property type="match status" value="1"/>
</dbReference>
<evidence type="ECO:0000313" key="3">
    <source>
        <dbReference type="EMBL" id="GBR72255.1"/>
    </source>
</evidence>
<organism evidence="3 4">
    <name type="scientific">Candidatus Termititenax spirochaetophilus</name>
    <dbReference type="NCBI Taxonomy" id="2218522"/>
    <lineage>
        <taxon>Bacteria</taxon>
        <taxon>Bacillati</taxon>
        <taxon>Candidatus Margulisiibacteriota</taxon>
        <taxon>Candidatus Termititenacia</taxon>
        <taxon>Candidatus Termititenacales</taxon>
        <taxon>Candidatus Termititenacaceae</taxon>
        <taxon>Candidatus Termititenax</taxon>
    </lineage>
</organism>
<proteinExistence type="inferred from homology"/>